<accession>A0AAV8Q633</accession>
<dbReference type="EMBL" id="JAQQAF010000002">
    <property type="protein sequence ID" value="KAJ8506202.1"/>
    <property type="molecule type" value="Genomic_DNA"/>
</dbReference>
<reference evidence="1 2" key="1">
    <citation type="submission" date="2022-12" db="EMBL/GenBank/DDBJ databases">
        <title>Chromosome-scale assembly of the Ensete ventricosum genome.</title>
        <authorList>
            <person name="Dussert Y."/>
            <person name="Stocks J."/>
            <person name="Wendawek A."/>
            <person name="Woldeyes F."/>
            <person name="Nichols R.A."/>
            <person name="Borrell J.S."/>
        </authorList>
    </citation>
    <scope>NUCLEOTIDE SEQUENCE [LARGE SCALE GENOMIC DNA]</scope>
    <source>
        <strain evidence="2">cv. Maze</strain>
        <tissue evidence="1">Seeds</tissue>
    </source>
</reference>
<proteinExistence type="predicted"/>
<evidence type="ECO:0000313" key="1">
    <source>
        <dbReference type="EMBL" id="KAJ8506202.1"/>
    </source>
</evidence>
<organism evidence="1 2">
    <name type="scientific">Ensete ventricosum</name>
    <name type="common">Abyssinian banana</name>
    <name type="synonym">Musa ensete</name>
    <dbReference type="NCBI Taxonomy" id="4639"/>
    <lineage>
        <taxon>Eukaryota</taxon>
        <taxon>Viridiplantae</taxon>
        <taxon>Streptophyta</taxon>
        <taxon>Embryophyta</taxon>
        <taxon>Tracheophyta</taxon>
        <taxon>Spermatophyta</taxon>
        <taxon>Magnoliopsida</taxon>
        <taxon>Liliopsida</taxon>
        <taxon>Zingiberales</taxon>
        <taxon>Musaceae</taxon>
        <taxon>Ensete</taxon>
    </lineage>
</organism>
<name>A0AAV8Q633_ENSVE</name>
<sequence>MARLSRIIFLLEQHEKSPVGENADETKDACWPLESLALERELASATRDEATVGRKGRRRGMQSTDRGTLCSAINCAVMHPSSSTNRRIHGFQGIPGRGTFFRISRLDLIARSAVLPSLLWFQVGSFSEQMREAGKEESVSVEREELA</sequence>
<gene>
    <name evidence="1" type="ORF">OPV22_007088</name>
</gene>
<protein>
    <submittedName>
        <fullName evidence="1">Uncharacterized protein</fullName>
    </submittedName>
</protein>
<evidence type="ECO:0000313" key="2">
    <source>
        <dbReference type="Proteomes" id="UP001222027"/>
    </source>
</evidence>
<keyword evidence="2" id="KW-1185">Reference proteome</keyword>
<comment type="caution">
    <text evidence="1">The sequence shown here is derived from an EMBL/GenBank/DDBJ whole genome shotgun (WGS) entry which is preliminary data.</text>
</comment>
<dbReference type="AlphaFoldDB" id="A0AAV8Q633"/>
<dbReference type="Proteomes" id="UP001222027">
    <property type="component" value="Unassembled WGS sequence"/>
</dbReference>